<dbReference type="RefSeq" id="WP_044193115.1">
    <property type="nucleotide sequence ID" value="NZ_JMCB01000012.1"/>
</dbReference>
<dbReference type="GO" id="GO:0016020">
    <property type="term" value="C:membrane"/>
    <property type="evidence" value="ECO:0007669"/>
    <property type="project" value="UniProtKB-SubCell"/>
</dbReference>
<comment type="subcellular location">
    <subcellularLocation>
        <location evidence="1">Membrane</location>
    </subcellularLocation>
</comment>
<keyword evidence="3" id="KW-1133">Transmembrane helix</keyword>
<dbReference type="PANTHER" id="PTHR30483">
    <property type="entry name" value="LEUCINE-SPECIFIC-BINDING PROTEIN"/>
    <property type="match status" value="1"/>
</dbReference>
<evidence type="ECO:0000313" key="8">
    <source>
        <dbReference type="Proteomes" id="UP000028725"/>
    </source>
</evidence>
<dbReference type="OrthoDB" id="7337537at2"/>
<dbReference type="AlphaFoldDB" id="A0A085WCB0"/>
<gene>
    <name evidence="7" type="ORF">DB31_1439</name>
</gene>
<dbReference type="InterPro" id="IPR028082">
    <property type="entry name" value="Peripla_BP_I"/>
</dbReference>
<organism evidence="7 8">
    <name type="scientific">Hyalangium minutum</name>
    <dbReference type="NCBI Taxonomy" id="394096"/>
    <lineage>
        <taxon>Bacteria</taxon>
        <taxon>Pseudomonadati</taxon>
        <taxon>Myxococcota</taxon>
        <taxon>Myxococcia</taxon>
        <taxon>Myxococcales</taxon>
        <taxon>Cystobacterineae</taxon>
        <taxon>Archangiaceae</taxon>
        <taxon>Hyalangium</taxon>
    </lineage>
</organism>
<evidence type="ECO:0000256" key="3">
    <source>
        <dbReference type="ARBA" id="ARBA00022989"/>
    </source>
</evidence>
<evidence type="ECO:0000256" key="5">
    <source>
        <dbReference type="SAM" id="SignalP"/>
    </source>
</evidence>
<dbReference type="InterPro" id="IPR051010">
    <property type="entry name" value="BCAA_transport"/>
</dbReference>
<dbReference type="PROSITE" id="PS51257">
    <property type="entry name" value="PROKAR_LIPOPROTEIN"/>
    <property type="match status" value="1"/>
</dbReference>
<evidence type="ECO:0000259" key="6">
    <source>
        <dbReference type="Pfam" id="PF01094"/>
    </source>
</evidence>
<evidence type="ECO:0000256" key="1">
    <source>
        <dbReference type="ARBA" id="ARBA00004370"/>
    </source>
</evidence>
<dbReference type="Pfam" id="PF01094">
    <property type="entry name" value="ANF_receptor"/>
    <property type="match status" value="1"/>
</dbReference>
<comment type="caution">
    <text evidence="7">The sequence shown here is derived from an EMBL/GenBank/DDBJ whole genome shotgun (WGS) entry which is preliminary data.</text>
</comment>
<dbReference type="STRING" id="394096.DB31_1439"/>
<keyword evidence="2" id="KW-0812">Transmembrane</keyword>
<dbReference type="Gene3D" id="3.40.50.2300">
    <property type="match status" value="2"/>
</dbReference>
<keyword evidence="5" id="KW-0732">Signal</keyword>
<feature type="signal peptide" evidence="5">
    <location>
        <begin position="1"/>
        <end position="22"/>
    </location>
</feature>
<dbReference type="EMBL" id="JMCB01000012">
    <property type="protein sequence ID" value="KFE65323.1"/>
    <property type="molecule type" value="Genomic_DNA"/>
</dbReference>
<proteinExistence type="predicted"/>
<name>A0A085WCB0_9BACT</name>
<evidence type="ECO:0000256" key="4">
    <source>
        <dbReference type="ARBA" id="ARBA00023136"/>
    </source>
</evidence>
<keyword evidence="4" id="KW-0472">Membrane</keyword>
<feature type="domain" description="Receptor ligand binding region" evidence="6">
    <location>
        <begin position="92"/>
        <end position="455"/>
    </location>
</feature>
<evidence type="ECO:0000313" key="7">
    <source>
        <dbReference type="EMBL" id="KFE65323.1"/>
    </source>
</evidence>
<protein>
    <recommendedName>
        <fullName evidence="6">Receptor ligand binding region domain-containing protein</fullName>
    </recommendedName>
</protein>
<dbReference type="SUPFAM" id="SSF53822">
    <property type="entry name" value="Periplasmic binding protein-like I"/>
    <property type="match status" value="1"/>
</dbReference>
<accession>A0A085WCB0</accession>
<dbReference type="PANTHER" id="PTHR30483:SF6">
    <property type="entry name" value="PERIPLASMIC BINDING PROTEIN OF ABC TRANSPORTER FOR NATURAL AMINO ACIDS"/>
    <property type="match status" value="1"/>
</dbReference>
<evidence type="ECO:0000256" key="2">
    <source>
        <dbReference type="ARBA" id="ARBA00022692"/>
    </source>
</evidence>
<keyword evidence="8" id="KW-1185">Reference proteome</keyword>
<feature type="chain" id="PRO_5001799625" description="Receptor ligand binding region domain-containing protein" evidence="5">
    <location>
        <begin position="23"/>
        <end position="469"/>
    </location>
</feature>
<dbReference type="Proteomes" id="UP000028725">
    <property type="component" value="Unassembled WGS sequence"/>
</dbReference>
<dbReference type="InterPro" id="IPR001828">
    <property type="entry name" value="ANF_lig-bd_rcpt"/>
</dbReference>
<reference evidence="7 8" key="1">
    <citation type="submission" date="2014-04" db="EMBL/GenBank/DDBJ databases">
        <title>Genome assembly of Hyalangium minutum DSM 14724.</title>
        <authorList>
            <person name="Sharma G."/>
            <person name="Subramanian S."/>
        </authorList>
    </citation>
    <scope>NUCLEOTIDE SEQUENCE [LARGE SCALE GENOMIC DNA]</scope>
    <source>
        <strain evidence="7 8">DSM 14724</strain>
    </source>
</reference>
<sequence length="469" mass="49439">MRAFGILSVSTLLLAGCSLTTAGGLSECETSADCGVEQVCTQNFCLPQPAGCGTIYGDTTDPNAVQIGAVLPLSLSATDPSAGQDTSEVQGLNAIRLALDELNEPGRNSRKITLHMCDTAFDAMRTADQTRWLVNEKKIVALLTAGSSQTLAAAAVTLPAGVLTMSSSATSPELTSKEDNTKVGLLWRTAPSDAIQGRVIANLLLNDARFNSVQKIGLLYLDKDSYGLGLFEVITERLRGSSKNVRPVPYLRKDENSMLNAVLQLDPFDPDITVVVGFEDDATFLVKRGLSTTNLKTGAGHRWFFSDSAKDAALLDDKEPDVRTEVQGANGTAPAQGAGQAFNSFQLRFIQKYGPDPRNFSFTSHAYDSMYLLGLGVAYSQASSGAVTGAKMAEGLTKVSSGSNPPIELTPTNFGKAASELAAGRSVDVEGASGSLQFDAAGEAPSPIELWKVEGSNFVAVENIPPPSP</sequence>